<evidence type="ECO:0000256" key="2">
    <source>
        <dbReference type="ARBA" id="ARBA00022630"/>
    </source>
</evidence>
<dbReference type="GO" id="GO:0071949">
    <property type="term" value="F:FAD binding"/>
    <property type="evidence" value="ECO:0007669"/>
    <property type="project" value="InterPro"/>
</dbReference>
<evidence type="ECO:0000256" key="3">
    <source>
        <dbReference type="ARBA" id="ARBA00022827"/>
    </source>
</evidence>
<feature type="transmembrane region" description="Helical" evidence="7">
    <location>
        <begin position="232"/>
        <end position="248"/>
    </location>
</feature>
<keyword evidence="2" id="KW-0285">Flavoprotein</keyword>
<evidence type="ECO:0000313" key="9">
    <source>
        <dbReference type="EMBL" id="KOB75248.1"/>
    </source>
</evidence>
<gene>
    <name evidence="9" type="ORF">OBRU01_07939</name>
</gene>
<keyword evidence="6 9" id="KW-0503">Monooxygenase</keyword>
<dbReference type="InterPro" id="IPR002938">
    <property type="entry name" value="FAD-bd"/>
</dbReference>
<evidence type="ECO:0000256" key="1">
    <source>
        <dbReference type="ARBA" id="ARBA00001974"/>
    </source>
</evidence>
<evidence type="ECO:0000256" key="4">
    <source>
        <dbReference type="ARBA" id="ARBA00022857"/>
    </source>
</evidence>
<dbReference type="Pfam" id="PF01494">
    <property type="entry name" value="FAD_binding_3"/>
    <property type="match status" value="1"/>
</dbReference>
<dbReference type="STRING" id="104452.A0A0L7LI79"/>
<dbReference type="SUPFAM" id="SSF51905">
    <property type="entry name" value="FAD/NAD(P)-binding domain"/>
    <property type="match status" value="1"/>
</dbReference>
<dbReference type="GO" id="GO:0005741">
    <property type="term" value="C:mitochondrial outer membrane"/>
    <property type="evidence" value="ECO:0007669"/>
    <property type="project" value="TreeGrafter"/>
</dbReference>
<proteinExistence type="predicted"/>
<dbReference type="InterPro" id="IPR036188">
    <property type="entry name" value="FAD/NAD-bd_sf"/>
</dbReference>
<dbReference type="Proteomes" id="UP000037510">
    <property type="component" value="Unassembled WGS sequence"/>
</dbReference>
<organism evidence="9 10">
    <name type="scientific">Operophtera brumata</name>
    <name type="common">Winter moth</name>
    <name type="synonym">Phalaena brumata</name>
    <dbReference type="NCBI Taxonomy" id="104452"/>
    <lineage>
        <taxon>Eukaryota</taxon>
        <taxon>Metazoa</taxon>
        <taxon>Ecdysozoa</taxon>
        <taxon>Arthropoda</taxon>
        <taxon>Hexapoda</taxon>
        <taxon>Insecta</taxon>
        <taxon>Pterygota</taxon>
        <taxon>Neoptera</taxon>
        <taxon>Endopterygota</taxon>
        <taxon>Lepidoptera</taxon>
        <taxon>Glossata</taxon>
        <taxon>Ditrysia</taxon>
        <taxon>Geometroidea</taxon>
        <taxon>Geometridae</taxon>
        <taxon>Larentiinae</taxon>
        <taxon>Operophtera</taxon>
    </lineage>
</organism>
<evidence type="ECO:0000256" key="6">
    <source>
        <dbReference type="ARBA" id="ARBA00023033"/>
    </source>
</evidence>
<feature type="transmembrane region" description="Helical" evidence="7">
    <location>
        <begin position="268"/>
        <end position="288"/>
    </location>
</feature>
<comment type="caution">
    <text evidence="9">The sequence shown here is derived from an EMBL/GenBank/DDBJ whole genome shotgun (WGS) entry which is preliminary data.</text>
</comment>
<dbReference type="AlphaFoldDB" id="A0A0L7LI79"/>
<dbReference type="EMBL" id="JTDY01000968">
    <property type="protein sequence ID" value="KOB75248.1"/>
    <property type="molecule type" value="Genomic_DNA"/>
</dbReference>
<dbReference type="GO" id="GO:0004502">
    <property type="term" value="F:kynurenine 3-monooxygenase activity"/>
    <property type="evidence" value="ECO:0007669"/>
    <property type="project" value="TreeGrafter"/>
</dbReference>
<sequence>MRARMIHRQSENYGNVERFFHHKLSEANLKNGSLKFINTVSKEDVDVKADLIIGADGAFSSVRKSMMKEPLFDFSQKYIEHGGEFMMIALPNQDCSWTVTLFMPFIHFKSIDTEDKLVQFFDKYFMDSIPLIGKKKLIQDFFGDKALIIGDAAHAVVPFYGQGMNAGFEDCTLLDQLFQKYDSDLQKILPEFSDTRWEDTFAISDLAMYNYIEMRDLVTRPSYRIRKAVDDFIFWLFPNLWVPLYNSVTFSTMPYSHCVKNRQWQDKVLKYAFSFGVITLTAVFFFYYK</sequence>
<evidence type="ECO:0000313" key="10">
    <source>
        <dbReference type="Proteomes" id="UP000037510"/>
    </source>
</evidence>
<keyword evidence="10" id="KW-1185">Reference proteome</keyword>
<evidence type="ECO:0000256" key="5">
    <source>
        <dbReference type="ARBA" id="ARBA00023002"/>
    </source>
</evidence>
<keyword evidence="7" id="KW-0472">Membrane</keyword>
<keyword evidence="4" id="KW-0521">NADP</keyword>
<feature type="domain" description="FAD-binding" evidence="8">
    <location>
        <begin position="136"/>
        <end position="174"/>
    </location>
</feature>
<dbReference type="GO" id="GO:0070189">
    <property type="term" value="P:kynurenine metabolic process"/>
    <property type="evidence" value="ECO:0007669"/>
    <property type="project" value="TreeGrafter"/>
</dbReference>
<keyword evidence="3" id="KW-0274">FAD</keyword>
<reference evidence="9 10" key="1">
    <citation type="journal article" date="2015" name="Genome Biol. Evol.">
        <title>The genome of winter moth (Operophtera brumata) provides a genomic perspective on sexual dimorphism and phenology.</title>
        <authorList>
            <person name="Derks M.F."/>
            <person name="Smit S."/>
            <person name="Salis L."/>
            <person name="Schijlen E."/>
            <person name="Bossers A."/>
            <person name="Mateman C."/>
            <person name="Pijl A.S."/>
            <person name="de Ridder D."/>
            <person name="Groenen M.A."/>
            <person name="Visser M.E."/>
            <person name="Megens H.J."/>
        </authorList>
    </citation>
    <scope>NUCLEOTIDE SEQUENCE [LARGE SCALE GENOMIC DNA]</scope>
    <source>
        <strain evidence="9">WM2013NL</strain>
        <tissue evidence="9">Head and thorax</tissue>
    </source>
</reference>
<accession>A0A0L7LI79</accession>
<evidence type="ECO:0000256" key="7">
    <source>
        <dbReference type="SAM" id="Phobius"/>
    </source>
</evidence>
<keyword evidence="7" id="KW-0812">Transmembrane</keyword>
<keyword evidence="5" id="KW-0560">Oxidoreductase</keyword>
<dbReference type="PANTHER" id="PTHR46028:SF2">
    <property type="entry name" value="KYNURENINE 3-MONOOXYGENASE"/>
    <property type="match status" value="1"/>
</dbReference>
<dbReference type="PANTHER" id="PTHR46028">
    <property type="entry name" value="KYNURENINE 3-MONOOXYGENASE"/>
    <property type="match status" value="1"/>
</dbReference>
<evidence type="ECO:0000259" key="8">
    <source>
        <dbReference type="Pfam" id="PF01494"/>
    </source>
</evidence>
<name>A0A0L7LI79_OPEBR</name>
<dbReference type="Gene3D" id="3.50.50.60">
    <property type="entry name" value="FAD/NAD(P)-binding domain"/>
    <property type="match status" value="1"/>
</dbReference>
<comment type="cofactor">
    <cofactor evidence="1">
        <name>FAD</name>
        <dbReference type="ChEBI" id="CHEBI:57692"/>
    </cofactor>
</comment>
<keyword evidence="7" id="KW-1133">Transmembrane helix</keyword>
<protein>
    <submittedName>
        <fullName evidence="9">Kynurenine 3-monooxygenase</fullName>
    </submittedName>
</protein>